<protein>
    <submittedName>
        <fullName evidence="4">SCAN domain-containing protein 1-like</fullName>
    </submittedName>
</protein>
<feature type="domain" description="SCAN box" evidence="3">
    <location>
        <begin position="20"/>
        <end position="60"/>
    </location>
</feature>
<accession>A0AAW1BW49</accession>
<keyword evidence="5" id="KW-1185">Reference proteome</keyword>
<evidence type="ECO:0000256" key="1">
    <source>
        <dbReference type="ARBA" id="ARBA00023242"/>
    </source>
</evidence>
<dbReference type="Proteomes" id="UP001474421">
    <property type="component" value="Unassembled WGS sequence"/>
</dbReference>
<keyword evidence="1" id="KW-0539">Nucleus</keyword>
<dbReference type="PANTHER" id="PTHR45935:SF15">
    <property type="entry name" value="SCAN BOX DOMAIN-CONTAINING PROTEIN"/>
    <property type="match status" value="1"/>
</dbReference>
<sequence length="178" mass="19723">MEAALNPEAQRCHFRGLDGCRQEAEGPRELCSRLCHQWLRPERSSKGEMLDLVVLEQLLAPGTASWVTQNTSAFPKDSDTRAKEIPEAQKRPSIFSAPRTFSRPQPNAPPALEFEQLSNVNGQGKEHAQKDLGQYSPSRGGGGGLPGEALLRQRKEHSLTEALGVSGKLWRSEWQLLL</sequence>
<comment type="caution">
    <text evidence="4">The sequence shown here is derived from an EMBL/GenBank/DDBJ whole genome shotgun (WGS) entry which is preliminary data.</text>
</comment>
<dbReference type="SUPFAM" id="SSF47353">
    <property type="entry name" value="Retrovirus capsid dimerization domain-like"/>
    <property type="match status" value="1"/>
</dbReference>
<dbReference type="InterPro" id="IPR038269">
    <property type="entry name" value="SCAN_sf"/>
</dbReference>
<dbReference type="PROSITE" id="PS50804">
    <property type="entry name" value="SCAN_BOX"/>
    <property type="match status" value="1"/>
</dbReference>
<dbReference type="PANTHER" id="PTHR45935">
    <property type="entry name" value="PROTEIN ZBED8-RELATED"/>
    <property type="match status" value="1"/>
</dbReference>
<dbReference type="InterPro" id="IPR050916">
    <property type="entry name" value="SCAN-C2H2_zinc_finger"/>
</dbReference>
<feature type="compositionally biased region" description="Basic and acidic residues" evidence="2">
    <location>
        <begin position="76"/>
        <end position="90"/>
    </location>
</feature>
<evidence type="ECO:0000256" key="2">
    <source>
        <dbReference type="SAM" id="MobiDB-lite"/>
    </source>
</evidence>
<reference evidence="4 5" key="1">
    <citation type="journal article" date="2024" name="Proc. Natl. Acad. Sci. U.S.A.">
        <title>The genetic regulatory architecture and epigenomic basis for age-related changes in rattlesnake venom.</title>
        <authorList>
            <person name="Hogan M.P."/>
            <person name="Holding M.L."/>
            <person name="Nystrom G.S."/>
            <person name="Colston T.J."/>
            <person name="Bartlett D.A."/>
            <person name="Mason A.J."/>
            <person name="Ellsworth S.A."/>
            <person name="Rautsaw R.M."/>
            <person name="Lawrence K.C."/>
            <person name="Strickland J.L."/>
            <person name="He B."/>
            <person name="Fraser P."/>
            <person name="Margres M.J."/>
            <person name="Gilbert D.M."/>
            <person name="Gibbs H.L."/>
            <person name="Parkinson C.L."/>
            <person name="Rokyta D.R."/>
        </authorList>
    </citation>
    <scope>NUCLEOTIDE SEQUENCE [LARGE SCALE GENOMIC DNA]</scope>
    <source>
        <strain evidence="4">DRR0105</strain>
    </source>
</reference>
<proteinExistence type="predicted"/>
<dbReference type="SMART" id="SM00431">
    <property type="entry name" value="SCAN"/>
    <property type="match status" value="1"/>
</dbReference>
<dbReference type="InterPro" id="IPR003309">
    <property type="entry name" value="SCAN_dom"/>
</dbReference>
<name>A0AAW1BW49_CROAD</name>
<dbReference type="Gene3D" id="1.10.4020.10">
    <property type="entry name" value="DNA breaking-rejoining enzymes"/>
    <property type="match status" value="1"/>
</dbReference>
<evidence type="ECO:0000313" key="4">
    <source>
        <dbReference type="EMBL" id="KAK9405708.1"/>
    </source>
</evidence>
<evidence type="ECO:0000259" key="3">
    <source>
        <dbReference type="PROSITE" id="PS50804"/>
    </source>
</evidence>
<organism evidence="4 5">
    <name type="scientific">Crotalus adamanteus</name>
    <name type="common">Eastern diamondback rattlesnake</name>
    <dbReference type="NCBI Taxonomy" id="8729"/>
    <lineage>
        <taxon>Eukaryota</taxon>
        <taxon>Metazoa</taxon>
        <taxon>Chordata</taxon>
        <taxon>Craniata</taxon>
        <taxon>Vertebrata</taxon>
        <taxon>Euteleostomi</taxon>
        <taxon>Lepidosauria</taxon>
        <taxon>Squamata</taxon>
        <taxon>Bifurcata</taxon>
        <taxon>Unidentata</taxon>
        <taxon>Episquamata</taxon>
        <taxon>Toxicofera</taxon>
        <taxon>Serpentes</taxon>
        <taxon>Colubroidea</taxon>
        <taxon>Viperidae</taxon>
        <taxon>Crotalinae</taxon>
        <taxon>Crotalus</taxon>
    </lineage>
</organism>
<gene>
    <name evidence="4" type="ORF">NXF25_004482</name>
</gene>
<dbReference type="AlphaFoldDB" id="A0AAW1BW49"/>
<dbReference type="EMBL" id="JAOTOJ010000002">
    <property type="protein sequence ID" value="KAK9405708.1"/>
    <property type="molecule type" value="Genomic_DNA"/>
</dbReference>
<evidence type="ECO:0000313" key="5">
    <source>
        <dbReference type="Proteomes" id="UP001474421"/>
    </source>
</evidence>
<dbReference type="Pfam" id="PF02023">
    <property type="entry name" value="SCAN"/>
    <property type="match status" value="1"/>
</dbReference>
<feature type="region of interest" description="Disordered" evidence="2">
    <location>
        <begin position="70"/>
        <end position="148"/>
    </location>
</feature>